<keyword evidence="6 10" id="KW-0418">Kinase</keyword>
<dbReference type="Gene3D" id="3.30.420.40">
    <property type="match status" value="2"/>
</dbReference>
<sequence>MERCGKFGPLLGVISVGNVYCKFLVYAARNAEILTCHEIKLKQIIPQPGWLEFDPNELWANVVECMEVSCRNLIILDIDPGDILAVGISNQRGSCLLWNKRTGNPLCNIIAWTDTRTSSVVKNLLSSLRGKINYLKSVCGLPISTCFSAIKLKWLQENVPSINQGLYDRNCCFGTLDSWILWNLTGGTDEGKHATDVTNAAYTMLMNLEQRTWDPKLCAFFQTPSYVLPEIKSCSEIYGFVRDGPLRGVPIASIMGDQPAALLGQLCIKPQKGTCTLDEGCYILFNTGQEIIDSDNGLLSTVAFQLGSKQKTFYCLEGAVPNAGAAVTWLKESLYLNVELKESNESSGIFNTFAGNSTMASSDYSSPVFANSSTGEPTAVATANAKRGDVVFVPAFSGLYSPFWKHDARGLLLGINSNTTSENIFHAAYEATCYQARDLLHSFHCDTKTWTPLTKLIVGGEFSENAYLLQLLADITGLVIERPQTTSPSCLGVMLAAGTAVGVISLENSLSMYIPPSDIFHPTTTINRREILHRRWEYAIKKCINWDNFENFDEELATFTQQEKNPYLSVHNSIPGGLFLTTSFVLLIIARFLQSSNIS</sequence>
<dbReference type="FunCoup" id="A0A7R8YUV6">
    <property type="interactions" value="201"/>
</dbReference>
<dbReference type="OMA" id="DYAENSH"/>
<comment type="similarity">
    <text evidence="2 10">Belongs to the FGGY kinase family.</text>
</comment>
<dbReference type="AlphaFoldDB" id="A0A7R8YUV6"/>
<dbReference type="GO" id="GO:0005739">
    <property type="term" value="C:mitochondrion"/>
    <property type="evidence" value="ECO:0007669"/>
    <property type="project" value="TreeGrafter"/>
</dbReference>
<comment type="pathway">
    <text evidence="1">Polyol metabolism; glycerol degradation via glycerol kinase pathway; sn-glycerol 3-phosphate from glycerol: step 1/1.</text>
</comment>
<evidence type="ECO:0000256" key="8">
    <source>
        <dbReference type="ARBA" id="ARBA00022840"/>
    </source>
</evidence>
<dbReference type="PANTHER" id="PTHR10196">
    <property type="entry name" value="SUGAR KINASE"/>
    <property type="match status" value="1"/>
</dbReference>
<evidence type="ECO:0000256" key="2">
    <source>
        <dbReference type="ARBA" id="ARBA00009156"/>
    </source>
</evidence>
<evidence type="ECO:0000256" key="5">
    <source>
        <dbReference type="ARBA" id="ARBA00022741"/>
    </source>
</evidence>
<dbReference type="GO" id="GO:0005524">
    <property type="term" value="F:ATP binding"/>
    <property type="evidence" value="ECO:0007669"/>
    <property type="project" value="UniProtKB-KW"/>
</dbReference>
<dbReference type="EC" id="2.7.1.30" evidence="3"/>
<evidence type="ECO:0000256" key="9">
    <source>
        <dbReference type="ARBA" id="ARBA00043149"/>
    </source>
</evidence>
<dbReference type="Proteomes" id="UP000594454">
    <property type="component" value="Chromosome 4"/>
</dbReference>
<keyword evidence="7" id="KW-0319">Glycerol metabolism</keyword>
<dbReference type="OrthoDB" id="5422795at2759"/>
<feature type="domain" description="Carbohydrate kinase FGGY N-terminal" evidence="11">
    <location>
        <begin position="13"/>
        <end position="264"/>
    </location>
</feature>
<evidence type="ECO:0000256" key="7">
    <source>
        <dbReference type="ARBA" id="ARBA00022798"/>
    </source>
</evidence>
<dbReference type="UniPathway" id="UPA00618">
    <property type="reaction ID" value="UER00672"/>
</dbReference>
<keyword evidence="4 10" id="KW-0808">Transferase</keyword>
<evidence type="ECO:0000256" key="4">
    <source>
        <dbReference type="ARBA" id="ARBA00022679"/>
    </source>
</evidence>
<dbReference type="InterPro" id="IPR018483">
    <property type="entry name" value="Carb_kinase_FGGY_CS"/>
</dbReference>
<dbReference type="PROSITE" id="PS00445">
    <property type="entry name" value="FGGY_KINASES_2"/>
    <property type="match status" value="1"/>
</dbReference>
<dbReference type="InterPro" id="IPR018484">
    <property type="entry name" value="FGGY_N"/>
</dbReference>
<protein>
    <recommendedName>
        <fullName evidence="3">glycerol kinase</fullName>
        <ecNumber evidence="3">2.7.1.30</ecNumber>
    </recommendedName>
    <alternativeName>
        <fullName evidence="9">ATP:glycerol 3-phosphotransferase</fullName>
    </alternativeName>
</protein>
<dbReference type="Pfam" id="PF00370">
    <property type="entry name" value="FGGY_N"/>
    <property type="match status" value="1"/>
</dbReference>
<accession>A0A7R8YUV6</accession>
<evidence type="ECO:0000256" key="6">
    <source>
        <dbReference type="ARBA" id="ARBA00022777"/>
    </source>
</evidence>
<dbReference type="InterPro" id="IPR043129">
    <property type="entry name" value="ATPase_NBD"/>
</dbReference>
<evidence type="ECO:0000259" key="12">
    <source>
        <dbReference type="Pfam" id="PF02782"/>
    </source>
</evidence>
<keyword evidence="14" id="KW-1185">Reference proteome</keyword>
<evidence type="ECO:0000313" key="14">
    <source>
        <dbReference type="Proteomes" id="UP000594454"/>
    </source>
</evidence>
<evidence type="ECO:0000256" key="3">
    <source>
        <dbReference type="ARBA" id="ARBA00012099"/>
    </source>
</evidence>
<dbReference type="GO" id="GO:0019563">
    <property type="term" value="P:glycerol catabolic process"/>
    <property type="evidence" value="ECO:0007669"/>
    <property type="project" value="UniProtKB-UniPathway"/>
</dbReference>
<keyword evidence="8" id="KW-0067">ATP-binding</keyword>
<dbReference type="Pfam" id="PF02782">
    <property type="entry name" value="FGGY_C"/>
    <property type="match status" value="1"/>
</dbReference>
<feature type="domain" description="Carbohydrate kinase FGGY C-terminal" evidence="12">
    <location>
        <begin position="275"/>
        <end position="500"/>
    </location>
</feature>
<reference evidence="13 14" key="1">
    <citation type="submission" date="2020-11" db="EMBL/GenBank/DDBJ databases">
        <authorList>
            <person name="Wallbank WR R."/>
            <person name="Pardo Diaz C."/>
            <person name="Kozak K."/>
            <person name="Martin S."/>
            <person name="Jiggins C."/>
            <person name="Moest M."/>
            <person name="Warren A I."/>
            <person name="Generalovic N T."/>
            <person name="Byers J.R.P. K."/>
            <person name="Montejo-Kovacevich G."/>
            <person name="Yen C E."/>
        </authorList>
    </citation>
    <scope>NUCLEOTIDE SEQUENCE [LARGE SCALE GENOMIC DNA]</scope>
</reference>
<proteinExistence type="inferred from homology"/>
<dbReference type="PANTHER" id="PTHR10196:SF69">
    <property type="entry name" value="GLYCEROL KINASE"/>
    <property type="match status" value="1"/>
</dbReference>
<name>A0A7R8YUV6_HERIL</name>
<gene>
    <name evidence="13" type="ORF">HERILL_LOCUS9363</name>
</gene>
<dbReference type="SUPFAM" id="SSF53067">
    <property type="entry name" value="Actin-like ATPase domain"/>
    <property type="match status" value="2"/>
</dbReference>
<organism evidence="13 14">
    <name type="scientific">Hermetia illucens</name>
    <name type="common">Black soldier fly</name>
    <dbReference type="NCBI Taxonomy" id="343691"/>
    <lineage>
        <taxon>Eukaryota</taxon>
        <taxon>Metazoa</taxon>
        <taxon>Ecdysozoa</taxon>
        <taxon>Arthropoda</taxon>
        <taxon>Hexapoda</taxon>
        <taxon>Insecta</taxon>
        <taxon>Pterygota</taxon>
        <taxon>Neoptera</taxon>
        <taxon>Endopterygota</taxon>
        <taxon>Diptera</taxon>
        <taxon>Brachycera</taxon>
        <taxon>Stratiomyomorpha</taxon>
        <taxon>Stratiomyidae</taxon>
        <taxon>Hermetiinae</taxon>
        <taxon>Hermetia</taxon>
    </lineage>
</organism>
<keyword evidence="5" id="KW-0547">Nucleotide-binding</keyword>
<evidence type="ECO:0000259" key="11">
    <source>
        <dbReference type="Pfam" id="PF00370"/>
    </source>
</evidence>
<evidence type="ECO:0000256" key="10">
    <source>
        <dbReference type="RuleBase" id="RU003733"/>
    </source>
</evidence>
<dbReference type="InterPro" id="IPR018485">
    <property type="entry name" value="FGGY_C"/>
</dbReference>
<dbReference type="EMBL" id="LR899012">
    <property type="protein sequence ID" value="CAD7086602.1"/>
    <property type="molecule type" value="Genomic_DNA"/>
</dbReference>
<dbReference type="InParanoid" id="A0A7R8YUV6"/>
<dbReference type="GO" id="GO:0004370">
    <property type="term" value="F:glycerol kinase activity"/>
    <property type="evidence" value="ECO:0007669"/>
    <property type="project" value="UniProtKB-EC"/>
</dbReference>
<dbReference type="FunFam" id="3.30.420.40:FF:000086">
    <property type="entry name" value="Glycerol kinase"/>
    <property type="match status" value="1"/>
</dbReference>
<evidence type="ECO:0000313" key="13">
    <source>
        <dbReference type="EMBL" id="CAD7086602.1"/>
    </source>
</evidence>
<evidence type="ECO:0000256" key="1">
    <source>
        <dbReference type="ARBA" id="ARBA00005190"/>
    </source>
</evidence>